<name>A0A4U2XZX3_9BACI</name>
<dbReference type="Proteomes" id="UP000308744">
    <property type="component" value="Unassembled WGS sequence"/>
</dbReference>
<reference evidence="2 3" key="1">
    <citation type="submission" date="2019-04" db="EMBL/GenBank/DDBJ databases">
        <title>Lysinibacillus genome sequencing.</title>
        <authorList>
            <person name="Dunlap C."/>
        </authorList>
    </citation>
    <scope>NUCLEOTIDE SEQUENCE [LARGE SCALE GENOMIC DNA]</scope>
    <source>
        <strain evidence="2 3">CCTCC AB 2010389</strain>
    </source>
</reference>
<dbReference type="RefSeq" id="WP_153063497.1">
    <property type="nucleotide sequence ID" value="NZ_PYWM01000019.1"/>
</dbReference>
<evidence type="ECO:0000313" key="3">
    <source>
        <dbReference type="Proteomes" id="UP000308744"/>
    </source>
</evidence>
<feature type="transmembrane region" description="Helical" evidence="1">
    <location>
        <begin position="76"/>
        <end position="99"/>
    </location>
</feature>
<gene>
    <name evidence="2" type="ORF">FC756_22875</name>
</gene>
<comment type="caution">
    <text evidence="2">The sequence shown here is derived from an EMBL/GenBank/DDBJ whole genome shotgun (WGS) entry which is preliminary data.</text>
</comment>
<organism evidence="2 3">
    <name type="scientific">Lysinibacillus mangiferihumi</name>
    <dbReference type="NCBI Taxonomy" id="1130819"/>
    <lineage>
        <taxon>Bacteria</taxon>
        <taxon>Bacillati</taxon>
        <taxon>Bacillota</taxon>
        <taxon>Bacilli</taxon>
        <taxon>Bacillales</taxon>
        <taxon>Bacillaceae</taxon>
        <taxon>Lysinibacillus</taxon>
    </lineage>
</organism>
<sequence>MDRSQIDCIKRNSKGSYSYMRKLKKECLVGKTMIDEMNFVEELAINHSKVELNYLENGLMSSSENSIRFNKDFFSIYISLCVILFSIIGIGFSGLFGYFNNVAMKLIDAKINNGEGIEEVNQLFDQVYGLGFNGMLYAVFFLIVFISLFHFFTYITDSRRVVYLNYVRNAITLKESMLNNDDTNTI</sequence>
<accession>A0A4U2XZX3</accession>
<keyword evidence="3" id="KW-1185">Reference proteome</keyword>
<feature type="transmembrane region" description="Helical" evidence="1">
    <location>
        <begin position="135"/>
        <end position="155"/>
    </location>
</feature>
<dbReference type="EMBL" id="SZPU01000105">
    <property type="protein sequence ID" value="TKI53596.1"/>
    <property type="molecule type" value="Genomic_DNA"/>
</dbReference>
<dbReference type="AlphaFoldDB" id="A0A4U2XZX3"/>
<evidence type="ECO:0000256" key="1">
    <source>
        <dbReference type="SAM" id="Phobius"/>
    </source>
</evidence>
<keyword evidence="1" id="KW-0812">Transmembrane</keyword>
<protein>
    <submittedName>
        <fullName evidence="2">Uncharacterized protein</fullName>
    </submittedName>
</protein>
<proteinExistence type="predicted"/>
<keyword evidence="1" id="KW-1133">Transmembrane helix</keyword>
<keyword evidence="1" id="KW-0472">Membrane</keyword>
<evidence type="ECO:0000313" key="2">
    <source>
        <dbReference type="EMBL" id="TKI53596.1"/>
    </source>
</evidence>